<evidence type="ECO:0000256" key="9">
    <source>
        <dbReference type="ARBA" id="ARBA00022490"/>
    </source>
</evidence>
<dbReference type="GO" id="GO:0003999">
    <property type="term" value="F:adenine phosphoribosyltransferase activity"/>
    <property type="evidence" value="ECO:0007669"/>
    <property type="project" value="UniProtKB-EC"/>
</dbReference>
<dbReference type="EMBL" id="QDEB01079414">
    <property type="protein sequence ID" value="RZC34503.1"/>
    <property type="molecule type" value="Genomic_DNA"/>
</dbReference>
<accession>A0A482VP69</accession>
<evidence type="ECO:0000256" key="6">
    <source>
        <dbReference type="ARBA" id="ARBA00011738"/>
    </source>
</evidence>
<evidence type="ECO:0000256" key="4">
    <source>
        <dbReference type="ARBA" id="ARBA00004659"/>
    </source>
</evidence>
<comment type="subcellular location">
    <subcellularLocation>
        <location evidence="3">Cytoplasm</location>
    </subcellularLocation>
</comment>
<comment type="function">
    <text evidence="2">Catalyzes a salvage reaction resulting in the formation of AMP, that is energically less costly than de novo synthesis.</text>
</comment>
<comment type="pathway">
    <text evidence="4">Purine metabolism; AMP biosynthesis via salvage pathway; AMP from adenine: step 1/1.</text>
</comment>
<dbReference type="InterPro" id="IPR000836">
    <property type="entry name" value="PRTase_dom"/>
</dbReference>
<dbReference type="EC" id="2.4.2.7" evidence="7"/>
<dbReference type="OrthoDB" id="363185at2759"/>
<evidence type="ECO:0000256" key="10">
    <source>
        <dbReference type="ARBA" id="ARBA00022676"/>
    </source>
</evidence>
<evidence type="ECO:0000256" key="3">
    <source>
        <dbReference type="ARBA" id="ARBA00004496"/>
    </source>
</evidence>
<keyword evidence="12" id="KW-0660">Purine salvage</keyword>
<dbReference type="GO" id="GO:0044209">
    <property type="term" value="P:AMP salvage"/>
    <property type="evidence" value="ECO:0007669"/>
    <property type="project" value="UniProtKB-UniPathway"/>
</dbReference>
<dbReference type="InterPro" id="IPR005764">
    <property type="entry name" value="Ade_phspho_trans"/>
</dbReference>
<reference evidence="14 15" key="1">
    <citation type="submission" date="2017-03" db="EMBL/GenBank/DDBJ databases">
        <title>Genome of the blue death feigning beetle - Asbolus verrucosus.</title>
        <authorList>
            <person name="Rider S.D."/>
        </authorList>
    </citation>
    <scope>NUCLEOTIDE SEQUENCE [LARGE SCALE GENOMIC DNA]</scope>
    <source>
        <strain evidence="14">Butters</strain>
        <tissue evidence="14">Head and leg muscle</tissue>
    </source>
</reference>
<dbReference type="UniPathway" id="UPA00588">
    <property type="reaction ID" value="UER00646"/>
</dbReference>
<evidence type="ECO:0000256" key="11">
    <source>
        <dbReference type="ARBA" id="ARBA00022679"/>
    </source>
</evidence>
<dbReference type="GO" id="GO:0016208">
    <property type="term" value="F:AMP binding"/>
    <property type="evidence" value="ECO:0007669"/>
    <property type="project" value="TreeGrafter"/>
</dbReference>
<evidence type="ECO:0000256" key="12">
    <source>
        <dbReference type="ARBA" id="ARBA00022726"/>
    </source>
</evidence>
<dbReference type="AlphaFoldDB" id="A0A482VP69"/>
<dbReference type="Gene3D" id="3.40.50.2020">
    <property type="match status" value="1"/>
</dbReference>
<evidence type="ECO:0000256" key="8">
    <source>
        <dbReference type="ARBA" id="ARBA00017366"/>
    </source>
</evidence>
<dbReference type="GO" id="GO:0005737">
    <property type="term" value="C:cytoplasm"/>
    <property type="evidence" value="ECO:0007669"/>
    <property type="project" value="UniProtKB-SubCell"/>
</dbReference>
<dbReference type="GO" id="GO:0006166">
    <property type="term" value="P:purine ribonucleoside salvage"/>
    <property type="evidence" value="ECO:0007669"/>
    <property type="project" value="UniProtKB-KW"/>
</dbReference>
<dbReference type="Proteomes" id="UP000292052">
    <property type="component" value="Unassembled WGS sequence"/>
</dbReference>
<organism evidence="14 15">
    <name type="scientific">Asbolus verrucosus</name>
    <name type="common">Desert ironclad beetle</name>
    <dbReference type="NCBI Taxonomy" id="1661398"/>
    <lineage>
        <taxon>Eukaryota</taxon>
        <taxon>Metazoa</taxon>
        <taxon>Ecdysozoa</taxon>
        <taxon>Arthropoda</taxon>
        <taxon>Hexapoda</taxon>
        <taxon>Insecta</taxon>
        <taxon>Pterygota</taxon>
        <taxon>Neoptera</taxon>
        <taxon>Endopterygota</taxon>
        <taxon>Coleoptera</taxon>
        <taxon>Polyphaga</taxon>
        <taxon>Cucujiformia</taxon>
        <taxon>Tenebrionidae</taxon>
        <taxon>Pimeliinae</taxon>
        <taxon>Asbolus</taxon>
    </lineage>
</organism>
<dbReference type="Pfam" id="PF00156">
    <property type="entry name" value="Pribosyltran"/>
    <property type="match status" value="1"/>
</dbReference>
<comment type="catalytic activity">
    <reaction evidence="1">
        <text>AMP + diphosphate = 5-phospho-alpha-D-ribose 1-diphosphate + adenine</text>
        <dbReference type="Rhea" id="RHEA:16609"/>
        <dbReference type="ChEBI" id="CHEBI:16708"/>
        <dbReference type="ChEBI" id="CHEBI:33019"/>
        <dbReference type="ChEBI" id="CHEBI:58017"/>
        <dbReference type="ChEBI" id="CHEBI:456215"/>
        <dbReference type="EC" id="2.4.2.7"/>
    </reaction>
</comment>
<dbReference type="STRING" id="1661398.A0A482VP69"/>
<keyword evidence="11 14" id="KW-0808">Transferase</keyword>
<evidence type="ECO:0000256" key="2">
    <source>
        <dbReference type="ARBA" id="ARBA00003968"/>
    </source>
</evidence>
<keyword evidence="9" id="KW-0963">Cytoplasm</keyword>
<dbReference type="FunFam" id="3.40.50.2020:FF:000021">
    <property type="entry name" value="Adenine phosphoribosyltransferase"/>
    <property type="match status" value="1"/>
</dbReference>
<comment type="subunit">
    <text evidence="6">Homodimer.</text>
</comment>
<dbReference type="SUPFAM" id="SSF53271">
    <property type="entry name" value="PRTase-like"/>
    <property type="match status" value="1"/>
</dbReference>
<dbReference type="CDD" id="cd06223">
    <property type="entry name" value="PRTases_typeI"/>
    <property type="match status" value="1"/>
</dbReference>
<evidence type="ECO:0000313" key="15">
    <source>
        <dbReference type="Proteomes" id="UP000292052"/>
    </source>
</evidence>
<evidence type="ECO:0000256" key="1">
    <source>
        <dbReference type="ARBA" id="ARBA00000868"/>
    </source>
</evidence>
<evidence type="ECO:0000259" key="13">
    <source>
        <dbReference type="Pfam" id="PF00156"/>
    </source>
</evidence>
<name>A0A482VP69_ASBVE</name>
<dbReference type="InterPro" id="IPR029057">
    <property type="entry name" value="PRTase-like"/>
</dbReference>
<comment type="similarity">
    <text evidence="5">Belongs to the purine/pyrimidine phosphoribosyltransferase family.</text>
</comment>
<evidence type="ECO:0000313" key="14">
    <source>
        <dbReference type="EMBL" id="RZC34503.1"/>
    </source>
</evidence>
<proteinExistence type="inferred from homology"/>
<dbReference type="PANTHER" id="PTHR32315">
    <property type="entry name" value="ADENINE PHOSPHORIBOSYLTRANSFERASE"/>
    <property type="match status" value="1"/>
</dbReference>
<evidence type="ECO:0000256" key="7">
    <source>
        <dbReference type="ARBA" id="ARBA00011893"/>
    </source>
</evidence>
<sequence>MSSLQDKINLLKNHVNEYPDFPKTGILFRYYSTEVKCILRCNYRDLFSVFQEPEIARTLRDVLIEFAAKVTPPVECIVAVDARGFLLGPLIALELKVPFVPIRKRGKLPGKVCSVSYTLEYGEDTLEIQEGSVKKNQSVLIVDDLLATGGSLSTACKLVEKLGGKVAACLVVMELTQLKGRSQISADVVSLIQY</sequence>
<evidence type="ECO:0000256" key="5">
    <source>
        <dbReference type="ARBA" id="ARBA00008391"/>
    </source>
</evidence>
<dbReference type="InterPro" id="IPR050054">
    <property type="entry name" value="UPRTase/APRTase"/>
</dbReference>
<keyword evidence="15" id="KW-1185">Reference proteome</keyword>
<dbReference type="GO" id="GO:0002055">
    <property type="term" value="F:adenine binding"/>
    <property type="evidence" value="ECO:0007669"/>
    <property type="project" value="TreeGrafter"/>
</dbReference>
<dbReference type="GO" id="GO:0006168">
    <property type="term" value="P:adenine salvage"/>
    <property type="evidence" value="ECO:0007669"/>
    <property type="project" value="InterPro"/>
</dbReference>
<feature type="domain" description="Phosphoribosyltransferase" evidence="13">
    <location>
        <begin position="76"/>
        <end position="189"/>
    </location>
</feature>
<dbReference type="PANTHER" id="PTHR32315:SF3">
    <property type="entry name" value="ADENINE PHOSPHORIBOSYLTRANSFERASE"/>
    <property type="match status" value="1"/>
</dbReference>
<gene>
    <name evidence="14" type="ORF">BDFB_009029</name>
</gene>
<comment type="caution">
    <text evidence="14">The sequence shown here is derived from an EMBL/GenBank/DDBJ whole genome shotgun (WGS) entry which is preliminary data.</text>
</comment>
<dbReference type="HAMAP" id="MF_00004">
    <property type="entry name" value="Aden_phosphoribosyltr"/>
    <property type="match status" value="1"/>
</dbReference>
<dbReference type="NCBIfam" id="NF002636">
    <property type="entry name" value="PRK02304.1-5"/>
    <property type="match status" value="1"/>
</dbReference>
<protein>
    <recommendedName>
        <fullName evidence="8">Adenine phosphoribosyltransferase</fullName>
        <ecNumber evidence="7">2.4.2.7</ecNumber>
    </recommendedName>
</protein>
<keyword evidence="10 14" id="KW-0328">Glycosyltransferase</keyword>